<dbReference type="InterPro" id="IPR009056">
    <property type="entry name" value="Cyt_c-like_dom"/>
</dbReference>
<reference evidence="10" key="1">
    <citation type="submission" date="2020-12" db="EMBL/GenBank/DDBJ databases">
        <title>Bacterial taxonomy.</title>
        <authorList>
            <person name="Pan X."/>
        </authorList>
    </citation>
    <scope>NUCLEOTIDE SEQUENCE</scope>
    <source>
        <strain evidence="10">KCTC 52957</strain>
    </source>
</reference>
<keyword evidence="2 6" id="KW-0349">Heme</keyword>
<keyword evidence="5 6" id="KW-0408">Iron</keyword>
<keyword evidence="8" id="KW-0732">Signal</keyword>
<dbReference type="InterPro" id="IPR004852">
    <property type="entry name" value="Di-haem_cyt_c_peroxidsae"/>
</dbReference>
<keyword evidence="11" id="KW-1185">Reference proteome</keyword>
<dbReference type="GO" id="GO:0020037">
    <property type="term" value="F:heme binding"/>
    <property type="evidence" value="ECO:0007669"/>
    <property type="project" value="InterPro"/>
</dbReference>
<evidence type="ECO:0000256" key="4">
    <source>
        <dbReference type="ARBA" id="ARBA00023002"/>
    </source>
</evidence>
<accession>A0A934IEI0</accession>
<name>A0A934IEI0_9RHOB</name>
<dbReference type="PROSITE" id="PS51007">
    <property type="entry name" value="CYTC"/>
    <property type="match status" value="1"/>
</dbReference>
<feature type="chain" id="PRO_5037691031" evidence="8">
    <location>
        <begin position="17"/>
        <end position="435"/>
    </location>
</feature>
<dbReference type="GO" id="GO:0046872">
    <property type="term" value="F:metal ion binding"/>
    <property type="evidence" value="ECO:0007669"/>
    <property type="project" value="UniProtKB-KW"/>
</dbReference>
<dbReference type="GO" id="GO:0030313">
    <property type="term" value="C:cell envelope"/>
    <property type="evidence" value="ECO:0007669"/>
    <property type="project" value="UniProtKB-SubCell"/>
</dbReference>
<evidence type="ECO:0000256" key="3">
    <source>
        <dbReference type="ARBA" id="ARBA00022723"/>
    </source>
</evidence>
<dbReference type="InterPro" id="IPR036909">
    <property type="entry name" value="Cyt_c-like_dom_sf"/>
</dbReference>
<dbReference type="GO" id="GO:0004130">
    <property type="term" value="F:cytochrome-c peroxidase activity"/>
    <property type="evidence" value="ECO:0007669"/>
    <property type="project" value="TreeGrafter"/>
</dbReference>
<dbReference type="AlphaFoldDB" id="A0A934IEI0"/>
<evidence type="ECO:0000259" key="9">
    <source>
        <dbReference type="PROSITE" id="PS51007"/>
    </source>
</evidence>
<protein>
    <submittedName>
        <fullName evidence="10">Cytochrome-c peroxidase</fullName>
    </submittedName>
</protein>
<organism evidence="10 11">
    <name type="scientific">Palleronia pontilimi</name>
    <dbReference type="NCBI Taxonomy" id="1964209"/>
    <lineage>
        <taxon>Bacteria</taxon>
        <taxon>Pseudomonadati</taxon>
        <taxon>Pseudomonadota</taxon>
        <taxon>Alphaproteobacteria</taxon>
        <taxon>Rhodobacterales</taxon>
        <taxon>Roseobacteraceae</taxon>
        <taxon>Palleronia</taxon>
    </lineage>
</organism>
<dbReference type="GO" id="GO:0009055">
    <property type="term" value="F:electron transfer activity"/>
    <property type="evidence" value="ECO:0007669"/>
    <property type="project" value="InterPro"/>
</dbReference>
<comment type="subcellular location">
    <subcellularLocation>
        <location evidence="1">Cell envelope</location>
    </subcellularLocation>
</comment>
<feature type="domain" description="Cytochrome c" evidence="9">
    <location>
        <begin position="252"/>
        <end position="412"/>
    </location>
</feature>
<evidence type="ECO:0000256" key="7">
    <source>
        <dbReference type="SAM" id="MobiDB-lite"/>
    </source>
</evidence>
<dbReference type="Pfam" id="PF03150">
    <property type="entry name" value="CCP_MauG"/>
    <property type="match status" value="1"/>
</dbReference>
<evidence type="ECO:0000313" key="10">
    <source>
        <dbReference type="EMBL" id="MBJ3761398.1"/>
    </source>
</evidence>
<dbReference type="RefSeq" id="WP_198914566.1">
    <property type="nucleotide sequence ID" value="NZ_JAEKPD010000001.1"/>
</dbReference>
<feature type="region of interest" description="Disordered" evidence="7">
    <location>
        <begin position="80"/>
        <end position="102"/>
    </location>
</feature>
<evidence type="ECO:0000313" key="11">
    <source>
        <dbReference type="Proteomes" id="UP000642488"/>
    </source>
</evidence>
<keyword evidence="10" id="KW-0575">Peroxidase</keyword>
<evidence type="ECO:0000256" key="1">
    <source>
        <dbReference type="ARBA" id="ARBA00004196"/>
    </source>
</evidence>
<proteinExistence type="predicted"/>
<evidence type="ECO:0000256" key="6">
    <source>
        <dbReference type="PROSITE-ProRule" id="PRU00433"/>
    </source>
</evidence>
<evidence type="ECO:0000256" key="2">
    <source>
        <dbReference type="ARBA" id="ARBA00022617"/>
    </source>
</evidence>
<keyword evidence="4" id="KW-0560">Oxidoreductase</keyword>
<dbReference type="PANTHER" id="PTHR30600">
    <property type="entry name" value="CYTOCHROME C PEROXIDASE-RELATED"/>
    <property type="match status" value="1"/>
</dbReference>
<evidence type="ECO:0000256" key="8">
    <source>
        <dbReference type="SAM" id="SignalP"/>
    </source>
</evidence>
<gene>
    <name evidence="10" type="ORF">ILP92_01355</name>
</gene>
<keyword evidence="3 6" id="KW-0479">Metal-binding</keyword>
<evidence type="ECO:0000256" key="5">
    <source>
        <dbReference type="ARBA" id="ARBA00023004"/>
    </source>
</evidence>
<dbReference type="Proteomes" id="UP000642488">
    <property type="component" value="Unassembled WGS sequence"/>
</dbReference>
<dbReference type="SUPFAM" id="SSF46626">
    <property type="entry name" value="Cytochrome c"/>
    <property type="match status" value="2"/>
</dbReference>
<comment type="caution">
    <text evidence="10">The sequence shown here is derived from an EMBL/GenBank/DDBJ whole genome shotgun (WGS) entry which is preliminary data.</text>
</comment>
<dbReference type="InterPro" id="IPR051395">
    <property type="entry name" value="Cytochrome_c_Peroxidase/MauG"/>
</dbReference>
<dbReference type="EMBL" id="JAEKPD010000001">
    <property type="protein sequence ID" value="MBJ3761398.1"/>
    <property type="molecule type" value="Genomic_DNA"/>
</dbReference>
<feature type="signal peptide" evidence="8">
    <location>
        <begin position="1"/>
        <end position="16"/>
    </location>
</feature>
<dbReference type="Gene3D" id="1.10.760.10">
    <property type="entry name" value="Cytochrome c-like domain"/>
    <property type="match status" value="2"/>
</dbReference>
<sequence>MFRAALLILLATPCLAAELPPPLEQDDFAKHSESEITLGQLLFYDPILSGNREVSCATCHHPRFATGDGLALGVGDGGKGLGPKRVADPDNPPEARIPRNAPPLFNLSHRGVTVLFHDGRIEVDESRPSGIRTPLDADMEQGFASLLSAQTMFPVLSPDEMAGHYQENEIAKLVRQGRLTGPGGAWDAIASRVAAIPEYKARFTTAYPAIADGKPIGFTDISNAIAAFMAHEWQATDSPFDRYLRGEAALSEAQSDGLRLFYGDAGCATCHAGPLLSDMGFHAMGAPQIGPGKAAAFEDHQRDTGRMRVTGRTEDAYAFRTPMLRNVTRTGPWGHAGAHADLRAFLRDHAEPRAGLARYEDLPPLPQMDGIVDDRWALDSDERAAIADAAPEGRALTEPELDALLAFLDALTDPASISGRLGVPDSVPSGLPVAR</sequence>